<dbReference type="Pfam" id="PF00296">
    <property type="entry name" value="Bac_luciferase"/>
    <property type="match status" value="1"/>
</dbReference>
<dbReference type="Gene3D" id="3.20.20.30">
    <property type="entry name" value="Luciferase-like domain"/>
    <property type="match status" value="1"/>
</dbReference>
<evidence type="ECO:0000259" key="1">
    <source>
        <dbReference type="Pfam" id="PF00296"/>
    </source>
</evidence>
<keyword evidence="3" id="KW-1185">Reference proteome</keyword>
<dbReference type="Proteomes" id="UP000011863">
    <property type="component" value="Chromosome"/>
</dbReference>
<dbReference type="PANTHER" id="PTHR30137">
    <property type="entry name" value="LUCIFERASE-LIKE MONOOXYGENASE"/>
    <property type="match status" value="1"/>
</dbReference>
<dbReference type="RefSeq" id="WP_015442105.1">
    <property type="nucleotide sequence ID" value="NC_020520.1"/>
</dbReference>
<reference evidence="2 3" key="1">
    <citation type="journal article" date="2013" name="Int. J. Syst. Evol. Microbiol.">
        <title>Ilumatobacter nonamiense sp. nov. and Ilumatobacter coccineum sp. nov., isolated from seashore sand.</title>
        <authorList>
            <person name="Matsumoto A."/>
            <person name="Kasai H."/>
            <person name="Matsuo Y."/>
            <person name="Shizuri Y."/>
            <person name="Ichikawa N."/>
            <person name="Fujita N."/>
            <person name="Omura S."/>
            <person name="Takahashi Y."/>
        </authorList>
    </citation>
    <scope>NUCLEOTIDE SEQUENCE [LARGE SCALE GENOMIC DNA]</scope>
    <source>
        <strain evidence="3">NBRC 103263 / KCTC 29153 / YM16-304</strain>
    </source>
</reference>
<accession>A0A6C7EDZ0</accession>
<dbReference type="OrthoDB" id="3209103at2"/>
<gene>
    <name evidence="2" type="ORF">YM304_25440</name>
</gene>
<dbReference type="InterPro" id="IPR011251">
    <property type="entry name" value="Luciferase-like_dom"/>
</dbReference>
<proteinExistence type="predicted"/>
<dbReference type="EMBL" id="AP012057">
    <property type="protein sequence ID" value="BAN02858.1"/>
    <property type="molecule type" value="Genomic_DNA"/>
</dbReference>
<feature type="domain" description="Luciferase-like" evidence="1">
    <location>
        <begin position="46"/>
        <end position="352"/>
    </location>
</feature>
<dbReference type="PANTHER" id="PTHR30137:SF6">
    <property type="entry name" value="LUCIFERASE-LIKE MONOOXYGENASE"/>
    <property type="match status" value="1"/>
</dbReference>
<protein>
    <recommendedName>
        <fullName evidence="1">Luciferase-like domain-containing protein</fullName>
    </recommendedName>
</protein>
<dbReference type="GO" id="GO:0005829">
    <property type="term" value="C:cytosol"/>
    <property type="evidence" value="ECO:0007669"/>
    <property type="project" value="TreeGrafter"/>
</dbReference>
<dbReference type="GO" id="GO:0016705">
    <property type="term" value="F:oxidoreductase activity, acting on paired donors, with incorporation or reduction of molecular oxygen"/>
    <property type="evidence" value="ECO:0007669"/>
    <property type="project" value="InterPro"/>
</dbReference>
<dbReference type="KEGG" id="aym:YM304_25440"/>
<evidence type="ECO:0000313" key="2">
    <source>
        <dbReference type="EMBL" id="BAN02858.1"/>
    </source>
</evidence>
<evidence type="ECO:0000313" key="3">
    <source>
        <dbReference type="Proteomes" id="UP000011863"/>
    </source>
</evidence>
<organism evidence="2 3">
    <name type="scientific">Ilumatobacter coccineus (strain NBRC 103263 / KCTC 29153 / YM16-304)</name>
    <dbReference type="NCBI Taxonomy" id="1313172"/>
    <lineage>
        <taxon>Bacteria</taxon>
        <taxon>Bacillati</taxon>
        <taxon>Actinomycetota</taxon>
        <taxon>Acidimicrobiia</taxon>
        <taxon>Acidimicrobiales</taxon>
        <taxon>Ilumatobacteraceae</taxon>
        <taxon>Ilumatobacter</taxon>
    </lineage>
</organism>
<name>A0A6C7EDZ0_ILUCY</name>
<sequence length="393" mass="44562">MVAAQDLKLGAFFFGGVEMDDAGAGLPNPMDRRYTNDECWKATLDYVDSAIEAERLGYDSFWTTEHHFQYEGYEVIPNGLQISTWIAARTTKLRFGAMFNVVPQWNPLRLAEDFSTLHNLSGGRAMLGVGRGTVPREVLHLNDKGVSIGSQDNPDQAAADQFNREIFEESMEIVRRALSQDSFSFTGKHFELPIPGIPDRGATVQDLTLIPRPIYPYEIWQAVTSPPTLDYVPVVDHGAVFWNQHYSFIKRFWDRYAENYASAHGGHELQDHEKRMLVVSVRIEDTMEQAYETARNGHDEFWKFLGPYGWSRGYMGPDGKPSAPGLIPTLEESIENKTILCGTPEFVASEVQFLKDLLGFEYLTIFPHLLGDSYTKANEQMARFKEEVQPLLT</sequence>
<dbReference type="InterPro" id="IPR050766">
    <property type="entry name" value="Bact_Lucif_Oxidored"/>
</dbReference>
<dbReference type="SUPFAM" id="SSF51679">
    <property type="entry name" value="Bacterial luciferase-like"/>
    <property type="match status" value="1"/>
</dbReference>
<dbReference type="AlphaFoldDB" id="A0A6C7EDZ0"/>
<dbReference type="InterPro" id="IPR036661">
    <property type="entry name" value="Luciferase-like_sf"/>
</dbReference>